<dbReference type="GO" id="GO:0009451">
    <property type="term" value="P:RNA modification"/>
    <property type="evidence" value="ECO:0007669"/>
    <property type="project" value="InterPro"/>
</dbReference>
<dbReference type="Gene3D" id="1.25.40.10">
    <property type="entry name" value="Tetratricopeptide repeat domain"/>
    <property type="match status" value="4"/>
</dbReference>
<dbReference type="Proteomes" id="UP000289738">
    <property type="component" value="Chromosome B05"/>
</dbReference>
<reference evidence="4 5" key="1">
    <citation type="submission" date="2019-01" db="EMBL/GenBank/DDBJ databases">
        <title>Sequencing of cultivated peanut Arachis hypogaea provides insights into genome evolution and oil improvement.</title>
        <authorList>
            <person name="Chen X."/>
        </authorList>
    </citation>
    <scope>NUCLEOTIDE SEQUENCE [LARGE SCALE GENOMIC DNA]</scope>
    <source>
        <strain evidence="5">cv. Fuhuasheng</strain>
        <tissue evidence="4">Leaves</tissue>
    </source>
</reference>
<evidence type="ECO:0000313" key="5">
    <source>
        <dbReference type="Proteomes" id="UP000289738"/>
    </source>
</evidence>
<comment type="caution">
    <text evidence="4">The sequence shown here is derived from an EMBL/GenBank/DDBJ whole genome shotgun (WGS) entry which is preliminary data.</text>
</comment>
<dbReference type="InterPro" id="IPR002885">
    <property type="entry name" value="PPR_rpt"/>
</dbReference>
<dbReference type="InterPro" id="IPR011990">
    <property type="entry name" value="TPR-like_helical_dom_sf"/>
</dbReference>
<protein>
    <recommendedName>
        <fullName evidence="6">Pentatricopeptide repeat-containing protein</fullName>
    </recommendedName>
</protein>
<feature type="repeat" description="PPR" evidence="3">
    <location>
        <begin position="531"/>
        <end position="565"/>
    </location>
</feature>
<organism evidence="4 5">
    <name type="scientific">Arachis hypogaea</name>
    <name type="common">Peanut</name>
    <dbReference type="NCBI Taxonomy" id="3818"/>
    <lineage>
        <taxon>Eukaryota</taxon>
        <taxon>Viridiplantae</taxon>
        <taxon>Streptophyta</taxon>
        <taxon>Embryophyta</taxon>
        <taxon>Tracheophyta</taxon>
        <taxon>Spermatophyta</taxon>
        <taxon>Magnoliopsida</taxon>
        <taxon>eudicotyledons</taxon>
        <taxon>Gunneridae</taxon>
        <taxon>Pentapetalae</taxon>
        <taxon>rosids</taxon>
        <taxon>fabids</taxon>
        <taxon>Fabales</taxon>
        <taxon>Fabaceae</taxon>
        <taxon>Papilionoideae</taxon>
        <taxon>50 kb inversion clade</taxon>
        <taxon>dalbergioids sensu lato</taxon>
        <taxon>Dalbergieae</taxon>
        <taxon>Pterocarpus clade</taxon>
        <taxon>Arachis</taxon>
    </lineage>
</organism>
<evidence type="ECO:0000313" key="4">
    <source>
        <dbReference type="EMBL" id="RYR08397.1"/>
    </source>
</evidence>
<evidence type="ECO:0000256" key="2">
    <source>
        <dbReference type="ARBA" id="ARBA00061659"/>
    </source>
</evidence>
<dbReference type="Pfam" id="PF13041">
    <property type="entry name" value="PPR_2"/>
    <property type="match status" value="2"/>
</dbReference>
<feature type="repeat" description="PPR" evidence="3">
    <location>
        <begin position="334"/>
        <end position="364"/>
    </location>
</feature>
<comment type="similarity">
    <text evidence="2">Belongs to the PPR family. PCMP-E subfamily.</text>
</comment>
<dbReference type="InterPro" id="IPR046960">
    <property type="entry name" value="PPR_At4g14850-like_plant"/>
</dbReference>
<proteinExistence type="inferred from homology"/>
<feature type="repeat" description="PPR" evidence="3">
    <location>
        <begin position="233"/>
        <end position="267"/>
    </location>
</feature>
<dbReference type="GO" id="GO:0003723">
    <property type="term" value="F:RNA binding"/>
    <property type="evidence" value="ECO:0007669"/>
    <property type="project" value="InterPro"/>
</dbReference>
<dbReference type="SUPFAM" id="SSF81901">
    <property type="entry name" value="HCP-like"/>
    <property type="match status" value="1"/>
</dbReference>
<dbReference type="InterPro" id="IPR046848">
    <property type="entry name" value="E_motif"/>
</dbReference>
<feature type="repeat" description="PPR" evidence="3">
    <location>
        <begin position="365"/>
        <end position="399"/>
    </location>
</feature>
<gene>
    <name evidence="4" type="ORF">Ahy_B05g076067</name>
</gene>
<dbReference type="Pfam" id="PF01535">
    <property type="entry name" value="PPR"/>
    <property type="match status" value="5"/>
</dbReference>
<dbReference type="AlphaFoldDB" id="A0A444Z2H7"/>
<dbReference type="Pfam" id="PF20431">
    <property type="entry name" value="E_motif"/>
    <property type="match status" value="1"/>
</dbReference>
<dbReference type="PANTHER" id="PTHR47926">
    <property type="entry name" value="PENTATRICOPEPTIDE REPEAT-CONTAINING PROTEIN"/>
    <property type="match status" value="1"/>
</dbReference>
<dbReference type="PANTHER" id="PTHR47926:SF347">
    <property type="entry name" value="PENTATRICOPEPTIDE REPEAT-CONTAINING PROTEIN"/>
    <property type="match status" value="1"/>
</dbReference>
<evidence type="ECO:0000256" key="1">
    <source>
        <dbReference type="ARBA" id="ARBA00022737"/>
    </source>
</evidence>
<name>A0A444Z2H7_ARAHY</name>
<sequence>MDSWDMRGPCWCTMGGREGHTLTNVLSEQVQAPLEIRIRIQNWKNANLKSQNLFDSSLLLFSSSDSSHHLDSAAGAYCPRRSWHRSRQLALQFPIFGRHHKRVASLVVTFASLDHRRTAALFRRLLFCRPPFLVVTSSVLCSLGTPAFPQGTASLHSQPPKASPLLTQFLNTSTTILHLKQTQAFALKLLSHQPLQYNHFLGRLFLRILRLNAGISNLCYAHKLFDEMPSCPNSFLWTSLIRAFISGTQFRHGISTYARMHQNGVLPSEFTYSTVLNACGRIPAMFEGTQVHARVVQSGFLGNKFVQTTILDMYAKFGSVFDARVVFDGMCDRDLVAWTAMICGYTKAGMMIHARWLFDNMGEKNSFTWTTMVAGYANSGDMKSAKKLYDAMDEENKSVITWVAMIAGYGKLGNVSEAKRVFDRISTPRDPSACAAMLACYAQNGYAKEAIDMYKEMRQSKIKITAVAMVGALSACAQLRDIQMSSTLTEHVEESIYDRIHIISNSLIHMHSKCGNINLAWTEFSRMKYRDVYSYSAMIAAFAEHGKSQDAIDLFLKMQKEGLQPNQVTFVGLLNACSSSALVDEGCRYFRTMTEIFGIQPLPEHYACMVDLLGRAGQLERAYCLIKQNASADATAWGSLLAACRVYGNVELGETAARHLTMIDPEDSGNYVLLANTYASKDKWERAEEVRKFMSEKGMKKPSGHSWIQREISG</sequence>
<dbReference type="FunFam" id="1.25.40.10:FF:000090">
    <property type="entry name" value="Pentatricopeptide repeat-containing protein, chloroplastic"/>
    <property type="match status" value="1"/>
</dbReference>
<evidence type="ECO:0008006" key="6">
    <source>
        <dbReference type="Google" id="ProtNLM"/>
    </source>
</evidence>
<keyword evidence="5" id="KW-1185">Reference proteome</keyword>
<dbReference type="FunFam" id="1.25.40.10:FF:001214">
    <property type="entry name" value="Pentatricopeptide repeat-containing protein At2g20540"/>
    <property type="match status" value="1"/>
</dbReference>
<feature type="repeat" description="PPR" evidence="3">
    <location>
        <begin position="430"/>
        <end position="464"/>
    </location>
</feature>
<evidence type="ECO:0000256" key="3">
    <source>
        <dbReference type="PROSITE-ProRule" id="PRU00708"/>
    </source>
</evidence>
<accession>A0A444Z2H7</accession>
<dbReference type="EMBL" id="SDMP01000015">
    <property type="protein sequence ID" value="RYR08397.1"/>
    <property type="molecule type" value="Genomic_DNA"/>
</dbReference>
<dbReference type="NCBIfam" id="TIGR00756">
    <property type="entry name" value="PPR"/>
    <property type="match status" value="4"/>
</dbReference>
<keyword evidence="1" id="KW-0677">Repeat</keyword>
<dbReference type="PROSITE" id="PS51375">
    <property type="entry name" value="PPR"/>
    <property type="match status" value="5"/>
</dbReference>